<evidence type="ECO:0000313" key="4">
    <source>
        <dbReference type="Ensembl" id="ENSSORP00005043373.1"/>
    </source>
</evidence>
<dbReference type="FunCoup" id="A0A673BT47">
    <property type="interactions" value="34"/>
</dbReference>
<sequence length="390" mass="42450">EVNVRLTHSTTNPSISADTRAALLPVGFRFFEYRPLSLSCGHNSSWSGWTVRRFTRRGTRTSRCGVDWGEPTSSGCVLETAKEPDSAIYWCELDTRRSNSANITVHGGPVILQSPVLPVMEGQEVSLHCQTRTPSNRSADFYKDGSFIGAGPTGHMTIPQVSQAHQAPLPPECVFFSECVFVFLSSASVSVSPSSTQHPEYSDIAVSCERLGSGWTVWRLTARGFLSQCGSGWGDPTSSGCDVRTVKPPDTGLYWCESTGRQSSHTVNITVTDGAVVLQSPAVPVTEGQDVTLFCQTKTPSDLPAHFYKDGTHLSDSSEGHMTIRRVSRSDEGEYRCGFEAECFVLFSSCFLNDVVPPTLTVSPDSSEGRPGMDCMDSSTEHYRVKAICT</sequence>
<reference evidence="4" key="1">
    <citation type="submission" date="2025-08" db="UniProtKB">
        <authorList>
            <consortium name="Ensembl"/>
        </authorList>
    </citation>
    <scope>IDENTIFICATION</scope>
</reference>
<organism evidence="4 5">
    <name type="scientific">Sphaeramia orbicularis</name>
    <name type="common">orbiculate cardinalfish</name>
    <dbReference type="NCBI Taxonomy" id="375764"/>
    <lineage>
        <taxon>Eukaryota</taxon>
        <taxon>Metazoa</taxon>
        <taxon>Chordata</taxon>
        <taxon>Craniata</taxon>
        <taxon>Vertebrata</taxon>
        <taxon>Euteleostomi</taxon>
        <taxon>Actinopterygii</taxon>
        <taxon>Neopterygii</taxon>
        <taxon>Teleostei</taxon>
        <taxon>Neoteleostei</taxon>
        <taxon>Acanthomorphata</taxon>
        <taxon>Gobiaria</taxon>
        <taxon>Kurtiformes</taxon>
        <taxon>Apogonoidei</taxon>
        <taxon>Apogonidae</taxon>
        <taxon>Apogoninae</taxon>
        <taxon>Sphaeramia</taxon>
    </lineage>
</organism>
<keyword evidence="5" id="KW-1185">Reference proteome</keyword>
<dbReference type="GO" id="GO:0009897">
    <property type="term" value="C:external side of plasma membrane"/>
    <property type="evidence" value="ECO:0007669"/>
    <property type="project" value="TreeGrafter"/>
</dbReference>
<dbReference type="PROSITE" id="PS50835">
    <property type="entry name" value="IG_LIKE"/>
    <property type="match status" value="1"/>
</dbReference>
<dbReference type="InterPro" id="IPR013783">
    <property type="entry name" value="Ig-like_fold"/>
</dbReference>
<dbReference type="InterPro" id="IPR050488">
    <property type="entry name" value="Ig_Fc_receptor"/>
</dbReference>
<dbReference type="Pfam" id="PF13895">
    <property type="entry name" value="Ig_2"/>
    <property type="match status" value="1"/>
</dbReference>
<dbReference type="InterPro" id="IPR003599">
    <property type="entry name" value="Ig_sub"/>
</dbReference>
<dbReference type="SMART" id="SM00409">
    <property type="entry name" value="IG"/>
    <property type="match status" value="3"/>
</dbReference>
<dbReference type="Ensembl" id="ENSSORT00005044467.1">
    <property type="protein sequence ID" value="ENSSORP00005043373.1"/>
    <property type="gene ID" value="ENSSORG00005020029.1"/>
</dbReference>
<keyword evidence="1" id="KW-0732">Signal</keyword>
<evidence type="ECO:0000256" key="1">
    <source>
        <dbReference type="ARBA" id="ARBA00022729"/>
    </source>
</evidence>
<accession>A0A673BT47</accession>
<dbReference type="PANTHER" id="PTHR11481">
    <property type="entry name" value="IMMUNOGLOBULIN FC RECEPTOR"/>
    <property type="match status" value="1"/>
</dbReference>
<dbReference type="InterPro" id="IPR007110">
    <property type="entry name" value="Ig-like_dom"/>
</dbReference>
<evidence type="ECO:0000259" key="3">
    <source>
        <dbReference type="PROSITE" id="PS50835"/>
    </source>
</evidence>
<dbReference type="GO" id="GO:0007166">
    <property type="term" value="P:cell surface receptor signaling pathway"/>
    <property type="evidence" value="ECO:0007669"/>
    <property type="project" value="TreeGrafter"/>
</dbReference>
<keyword evidence="2" id="KW-1015">Disulfide bond</keyword>
<dbReference type="InParanoid" id="A0A673BT47"/>
<dbReference type="Gene3D" id="2.60.40.10">
    <property type="entry name" value="Immunoglobulins"/>
    <property type="match status" value="3"/>
</dbReference>
<evidence type="ECO:0000313" key="5">
    <source>
        <dbReference type="Proteomes" id="UP000472271"/>
    </source>
</evidence>
<dbReference type="GO" id="GO:0006955">
    <property type="term" value="P:immune response"/>
    <property type="evidence" value="ECO:0007669"/>
    <property type="project" value="TreeGrafter"/>
</dbReference>
<dbReference type="SUPFAM" id="SSF48726">
    <property type="entry name" value="Immunoglobulin"/>
    <property type="match status" value="2"/>
</dbReference>
<proteinExistence type="predicted"/>
<dbReference type="PANTHER" id="PTHR11481:SF64">
    <property type="entry name" value="FC RECEPTOR-LIKE PROTEIN 4"/>
    <property type="match status" value="1"/>
</dbReference>
<dbReference type="AlphaFoldDB" id="A0A673BT47"/>
<feature type="domain" description="Ig-like" evidence="3">
    <location>
        <begin position="274"/>
        <end position="337"/>
    </location>
</feature>
<dbReference type="InterPro" id="IPR036179">
    <property type="entry name" value="Ig-like_dom_sf"/>
</dbReference>
<evidence type="ECO:0000256" key="2">
    <source>
        <dbReference type="ARBA" id="ARBA00023157"/>
    </source>
</evidence>
<reference evidence="4" key="2">
    <citation type="submission" date="2025-09" db="UniProtKB">
        <authorList>
            <consortium name="Ensembl"/>
        </authorList>
    </citation>
    <scope>IDENTIFICATION</scope>
</reference>
<protein>
    <recommendedName>
        <fullName evidence="3">Ig-like domain-containing protein</fullName>
    </recommendedName>
</protein>
<name>A0A673BT47_9TELE</name>
<dbReference type="GO" id="GO:0004888">
    <property type="term" value="F:transmembrane signaling receptor activity"/>
    <property type="evidence" value="ECO:0007669"/>
    <property type="project" value="TreeGrafter"/>
</dbReference>
<dbReference type="Proteomes" id="UP000472271">
    <property type="component" value="Unassembled WGS sequence"/>
</dbReference>